<dbReference type="PROSITE" id="PS50042">
    <property type="entry name" value="CNMP_BINDING_3"/>
    <property type="match status" value="3"/>
</dbReference>
<feature type="domain" description="Cyclic nucleotide-binding" evidence="7">
    <location>
        <begin position="363"/>
        <end position="413"/>
    </location>
</feature>
<evidence type="ECO:0000259" key="8">
    <source>
        <dbReference type="PROSITE" id="PS51379"/>
    </source>
</evidence>
<dbReference type="HOGENOM" id="CLU_280731_0_0_0"/>
<evidence type="ECO:0000256" key="2">
    <source>
        <dbReference type="ARBA" id="ARBA00022723"/>
    </source>
</evidence>
<dbReference type="PROSITE" id="PS00198">
    <property type="entry name" value="4FE4S_FER_1"/>
    <property type="match status" value="1"/>
</dbReference>
<dbReference type="PROSITE" id="PS51379">
    <property type="entry name" value="4FE4S_FER_2"/>
    <property type="match status" value="2"/>
</dbReference>
<dbReference type="eggNOG" id="COG3064">
    <property type="taxonomic scope" value="Bacteria"/>
</dbReference>
<dbReference type="GO" id="GO:0046872">
    <property type="term" value="F:metal ion binding"/>
    <property type="evidence" value="ECO:0007669"/>
    <property type="project" value="UniProtKB-KW"/>
</dbReference>
<keyword evidence="3" id="KW-0677">Repeat</keyword>
<protein>
    <submittedName>
        <fullName evidence="9">Cyclic nucleotide-binding protein</fullName>
    </submittedName>
</protein>
<dbReference type="GO" id="GO:0051539">
    <property type="term" value="F:4 iron, 4 sulfur cluster binding"/>
    <property type="evidence" value="ECO:0007669"/>
    <property type="project" value="UniProtKB-KW"/>
</dbReference>
<gene>
    <name evidence="9" type="ordered locus">Sinac_4967</name>
</gene>
<dbReference type="STRING" id="886293.Sinac_4967"/>
<dbReference type="CDD" id="cd00038">
    <property type="entry name" value="CAP_ED"/>
    <property type="match status" value="2"/>
</dbReference>
<keyword evidence="5" id="KW-0411">Iron-sulfur</keyword>
<dbReference type="InterPro" id="IPR017896">
    <property type="entry name" value="4Fe4S_Fe-S-bd"/>
</dbReference>
<dbReference type="OrthoDB" id="9810688at2"/>
<evidence type="ECO:0000256" key="1">
    <source>
        <dbReference type="ARBA" id="ARBA00022485"/>
    </source>
</evidence>
<dbReference type="Pfam" id="PF13247">
    <property type="entry name" value="Fer4_11"/>
    <property type="match status" value="1"/>
</dbReference>
<evidence type="ECO:0000256" key="3">
    <source>
        <dbReference type="ARBA" id="ARBA00022737"/>
    </source>
</evidence>
<dbReference type="Pfam" id="PF00027">
    <property type="entry name" value="cNMP_binding"/>
    <property type="match status" value="1"/>
</dbReference>
<feature type="coiled-coil region" evidence="6">
    <location>
        <begin position="88"/>
        <end position="146"/>
    </location>
</feature>
<dbReference type="Gene3D" id="3.30.70.20">
    <property type="match status" value="2"/>
</dbReference>
<feature type="domain" description="Cyclic nucleotide-binding" evidence="7">
    <location>
        <begin position="293"/>
        <end position="335"/>
    </location>
</feature>
<dbReference type="InterPro" id="IPR050294">
    <property type="entry name" value="RnfB_subfamily"/>
</dbReference>
<dbReference type="SUPFAM" id="SSF51206">
    <property type="entry name" value="cAMP-binding domain-like"/>
    <property type="match status" value="2"/>
</dbReference>
<dbReference type="SUPFAM" id="SSF54862">
    <property type="entry name" value="4Fe-4S ferredoxins"/>
    <property type="match status" value="1"/>
</dbReference>
<reference evidence="9 10" key="1">
    <citation type="submission" date="2012-02" db="EMBL/GenBank/DDBJ databases">
        <title>Complete sequence of chromosome of Singulisphaera acidiphila DSM 18658.</title>
        <authorList>
            <consortium name="US DOE Joint Genome Institute (JGI-PGF)"/>
            <person name="Lucas S."/>
            <person name="Copeland A."/>
            <person name="Lapidus A."/>
            <person name="Glavina del Rio T."/>
            <person name="Dalin E."/>
            <person name="Tice H."/>
            <person name="Bruce D."/>
            <person name="Goodwin L."/>
            <person name="Pitluck S."/>
            <person name="Peters L."/>
            <person name="Ovchinnikova G."/>
            <person name="Chertkov O."/>
            <person name="Kyrpides N."/>
            <person name="Mavromatis K."/>
            <person name="Ivanova N."/>
            <person name="Brettin T."/>
            <person name="Detter J.C."/>
            <person name="Han C."/>
            <person name="Larimer F."/>
            <person name="Land M."/>
            <person name="Hauser L."/>
            <person name="Markowitz V."/>
            <person name="Cheng J.-F."/>
            <person name="Hugenholtz P."/>
            <person name="Woyke T."/>
            <person name="Wu D."/>
            <person name="Tindall B."/>
            <person name="Pomrenke H."/>
            <person name="Brambilla E."/>
            <person name="Klenk H.-P."/>
            <person name="Eisen J.A."/>
        </authorList>
    </citation>
    <scope>NUCLEOTIDE SEQUENCE [LARGE SCALE GENOMIC DNA]</scope>
    <source>
        <strain evidence="10">ATCC BAA-1392 / DSM 18658 / VKM B-2454 / MOB10</strain>
    </source>
</reference>
<dbReference type="AlphaFoldDB" id="L0DJV9"/>
<dbReference type="eggNOG" id="COG0437">
    <property type="taxonomic scope" value="Bacteria"/>
</dbReference>
<keyword evidence="2" id="KW-0479">Metal-binding</keyword>
<name>L0DJV9_SINAD</name>
<keyword evidence="4" id="KW-0408">Iron</keyword>
<feature type="domain" description="Cyclic nucleotide-binding" evidence="7">
    <location>
        <begin position="682"/>
        <end position="745"/>
    </location>
</feature>
<dbReference type="PANTHER" id="PTHR42859:SF17">
    <property type="entry name" value="ELECTRON TRANSPORT PROTEIN HYDN-RELATED"/>
    <property type="match status" value="1"/>
</dbReference>
<evidence type="ECO:0000313" key="10">
    <source>
        <dbReference type="Proteomes" id="UP000010798"/>
    </source>
</evidence>
<dbReference type="KEGG" id="saci:Sinac_4967"/>
<dbReference type="Gene3D" id="2.60.120.260">
    <property type="entry name" value="Galactose-binding domain-like"/>
    <property type="match status" value="1"/>
</dbReference>
<dbReference type="InterPro" id="IPR000595">
    <property type="entry name" value="cNMP-bd_dom"/>
</dbReference>
<dbReference type="EMBL" id="CP003364">
    <property type="protein sequence ID" value="AGA29123.1"/>
    <property type="molecule type" value="Genomic_DNA"/>
</dbReference>
<dbReference type="PANTHER" id="PTHR42859">
    <property type="entry name" value="OXIDOREDUCTASE"/>
    <property type="match status" value="1"/>
</dbReference>
<dbReference type="InterPro" id="IPR017900">
    <property type="entry name" value="4Fe4S_Fe_S_CS"/>
</dbReference>
<evidence type="ECO:0000259" key="7">
    <source>
        <dbReference type="PROSITE" id="PS50042"/>
    </source>
</evidence>
<sequence>MARSVNLTADLEPRDTDVAIPDLLFPKIPPFSDLKSTAKLANFPGAVILRRFRKGEVICRQGDPGWTAFYIPTSSELEAVRAAPRTQRAVSEADLTKAETKVSDLEKQLAEAAGDPKKSESLKGKVAEAKEQVAELKERVAILRSAIPTMEKAINVGAPDEESASLLAAGDAAMKGLSEAMRQAEALGDEEGSARLRSLIEADTTRKRTQAYEIASADPQLAAWLTDIADAEIARKVASVHLTIQLPRAKAPKTLLTRIGGIFARKRKKKLRRRPSTIPIDGPRDLNYETREGVLNEGELFGEMSCLYRAPRSATVTASRDCYMLEMLRNVLEAMNRDAGFKSRLDQLYRERVLRLQLRNLPMLLELDERLLERLRQSAELVEVPSGALLYDENEPSDSMHLIRGGIIKVMQDASFLLGEADVADWPALSAELATGSDPASGWKHQVWKLLPGNIQQAITTLGDEAFESESKRIVLDGLNALIKDPGFDGAAGLEPLALTQRVGRKAWQRLADPSRASEPDMYRCQRLLIDSIYGNKLPEWKVDEAADEPSYDYRLGDFRDWKAAATALVEGSTKVGEPKGRIWQRLGEPAQAILMEAKTGGEPPSAGKETVVNALNAVIRTRPLILDPEFQDYVKSKKPAKLVMEFLPSKGWEEYDYHRCSRAYNRFLLDLVAPKGLGTSRRPEGPPRVLAYRSRGETIGESSLLEGRPRAATCVAYGHPDNDPDREGGAIQLVRISRELFQELKESSRSFLRYLENLIAERKAKNSAETLKLKAGRTAASTAPRPGRTEELGLLQGKRLMLIDLDRCTRCDECVQACVNTHDDGRSRLFLDGPRFGKYLVPTTCRSCLDPVCMIGCPVGSIHRGNNGEILIEDWCIGCEACASQCPYGAIQMHKDGIIPESSFGWRYALASTLPKDWPKSEGRDRDWQVGSAPFVFDREFRSSLDPTGKGAESGSGSATAPLIFRYDFDVERELLGPETEFILSLTSMDEGVSVWINGKPVVASADQADPAGVLSVSRRKSRDNGWWEIDVQMLPALLKAGKNSVALRITPSSGGSDRLLDLRLDREEGATVKLVEQKAVVCDLCSAQAGQRPACVTACPHEAAIRIDALTQLSSL</sequence>
<evidence type="ECO:0000256" key="5">
    <source>
        <dbReference type="ARBA" id="ARBA00023014"/>
    </source>
</evidence>
<accession>L0DJV9</accession>
<dbReference type="Gene3D" id="2.60.120.10">
    <property type="entry name" value="Jelly Rolls"/>
    <property type="match status" value="3"/>
</dbReference>
<organism evidence="9 10">
    <name type="scientific">Singulisphaera acidiphila (strain ATCC BAA-1392 / DSM 18658 / VKM B-2454 / MOB10)</name>
    <dbReference type="NCBI Taxonomy" id="886293"/>
    <lineage>
        <taxon>Bacteria</taxon>
        <taxon>Pseudomonadati</taxon>
        <taxon>Planctomycetota</taxon>
        <taxon>Planctomycetia</taxon>
        <taxon>Isosphaerales</taxon>
        <taxon>Isosphaeraceae</taxon>
        <taxon>Singulisphaera</taxon>
    </lineage>
</organism>
<proteinExistence type="predicted"/>
<evidence type="ECO:0000256" key="4">
    <source>
        <dbReference type="ARBA" id="ARBA00023004"/>
    </source>
</evidence>
<dbReference type="InterPro" id="IPR014710">
    <property type="entry name" value="RmlC-like_jellyroll"/>
</dbReference>
<feature type="domain" description="4Fe-4S ferredoxin-type" evidence="8">
    <location>
        <begin position="800"/>
        <end position="819"/>
    </location>
</feature>
<evidence type="ECO:0000313" key="9">
    <source>
        <dbReference type="EMBL" id="AGA29123.1"/>
    </source>
</evidence>
<keyword evidence="6" id="KW-0175">Coiled coil</keyword>
<dbReference type="RefSeq" id="WP_015248231.1">
    <property type="nucleotide sequence ID" value="NC_019892.1"/>
</dbReference>
<evidence type="ECO:0000256" key="6">
    <source>
        <dbReference type="SAM" id="Coils"/>
    </source>
</evidence>
<feature type="domain" description="4Fe-4S ferredoxin-type" evidence="8">
    <location>
        <begin position="868"/>
        <end position="897"/>
    </location>
</feature>
<keyword evidence="1" id="KW-0004">4Fe-4S</keyword>
<dbReference type="CDD" id="cd16367">
    <property type="entry name" value="DMSOR_beta_like"/>
    <property type="match status" value="1"/>
</dbReference>
<dbReference type="InterPro" id="IPR018490">
    <property type="entry name" value="cNMP-bd_dom_sf"/>
</dbReference>
<keyword evidence="10" id="KW-1185">Reference proteome</keyword>
<dbReference type="Proteomes" id="UP000010798">
    <property type="component" value="Chromosome"/>
</dbReference>